<organism evidence="1 2">
    <name type="scientific">Chthoniobacter flavus Ellin428</name>
    <dbReference type="NCBI Taxonomy" id="497964"/>
    <lineage>
        <taxon>Bacteria</taxon>
        <taxon>Pseudomonadati</taxon>
        <taxon>Verrucomicrobiota</taxon>
        <taxon>Spartobacteria</taxon>
        <taxon>Chthoniobacterales</taxon>
        <taxon>Chthoniobacteraceae</taxon>
        <taxon>Chthoniobacter</taxon>
    </lineage>
</organism>
<name>B4D4G4_9BACT</name>
<evidence type="ECO:0000313" key="1">
    <source>
        <dbReference type="EMBL" id="EDY18765.1"/>
    </source>
</evidence>
<comment type="caution">
    <text evidence="1">The sequence shown here is derived from an EMBL/GenBank/DDBJ whole genome shotgun (WGS) entry which is preliminary data.</text>
</comment>
<dbReference type="Proteomes" id="UP000005824">
    <property type="component" value="Unassembled WGS sequence"/>
</dbReference>
<dbReference type="EMBL" id="ABVL01000011">
    <property type="protein sequence ID" value="EDY18765.1"/>
    <property type="molecule type" value="Genomic_DNA"/>
</dbReference>
<dbReference type="AlphaFoldDB" id="B4D4G4"/>
<accession>B4D4G4</accession>
<reference evidence="1 2" key="1">
    <citation type="journal article" date="2011" name="J. Bacteriol.">
        <title>Genome sequence of Chthoniobacter flavus Ellin428, an aerobic heterotrophic soil bacterium.</title>
        <authorList>
            <person name="Kant R."/>
            <person name="van Passel M.W."/>
            <person name="Palva A."/>
            <person name="Lucas S."/>
            <person name="Lapidus A."/>
            <person name="Glavina Del Rio T."/>
            <person name="Dalin E."/>
            <person name="Tice H."/>
            <person name="Bruce D."/>
            <person name="Goodwin L."/>
            <person name="Pitluck S."/>
            <person name="Larimer F.W."/>
            <person name="Land M.L."/>
            <person name="Hauser L."/>
            <person name="Sangwan P."/>
            <person name="de Vos W.M."/>
            <person name="Janssen P.H."/>
            <person name="Smidt H."/>
        </authorList>
    </citation>
    <scope>NUCLEOTIDE SEQUENCE [LARGE SCALE GENOMIC DNA]</scope>
    <source>
        <strain evidence="1 2">Ellin428</strain>
    </source>
</reference>
<keyword evidence="2" id="KW-1185">Reference proteome</keyword>
<protein>
    <submittedName>
        <fullName evidence="1">Uncharacterized protein</fullName>
    </submittedName>
</protein>
<dbReference type="InParanoid" id="B4D4G4"/>
<evidence type="ECO:0000313" key="2">
    <source>
        <dbReference type="Proteomes" id="UP000005824"/>
    </source>
</evidence>
<sequence length="41" mass="4495">MCLDAGGHSFAFDAQVTKARNPRAFIANEENNQSLTKEVGR</sequence>
<gene>
    <name evidence="1" type="ORF">CfE428DRAFT_3802</name>
</gene>
<proteinExistence type="predicted"/>